<evidence type="ECO:0000313" key="3">
    <source>
        <dbReference type="EMBL" id="KAL0569713.1"/>
    </source>
</evidence>
<proteinExistence type="predicted"/>
<feature type="compositionally biased region" description="Polar residues" evidence="1">
    <location>
        <begin position="539"/>
        <end position="548"/>
    </location>
</feature>
<evidence type="ECO:0000313" key="4">
    <source>
        <dbReference type="Proteomes" id="UP001465976"/>
    </source>
</evidence>
<evidence type="ECO:0000256" key="1">
    <source>
        <dbReference type="SAM" id="MobiDB-lite"/>
    </source>
</evidence>
<name>A0ABR3F3A8_9AGAR</name>
<dbReference type="InterPro" id="IPR037138">
    <property type="entry name" value="His_deacetylse_dom_sf"/>
</dbReference>
<gene>
    <name evidence="3" type="primary">HOS3</name>
    <name evidence="3" type="ORF">V5O48_012253</name>
</gene>
<dbReference type="PANTHER" id="PTHR47558">
    <property type="entry name" value="HISTONE DEACETYLASE HOS3"/>
    <property type="match status" value="1"/>
</dbReference>
<comment type="caution">
    <text evidence="3">The sequence shown here is derived from an EMBL/GenBank/DDBJ whole genome shotgun (WGS) entry which is preliminary data.</text>
</comment>
<feature type="domain" description="Histone deacetylase" evidence="2">
    <location>
        <begin position="118"/>
        <end position="426"/>
    </location>
</feature>
<dbReference type="InterPro" id="IPR023801">
    <property type="entry name" value="His_deacetylse_dom"/>
</dbReference>
<accession>A0ABR3F3A8</accession>
<dbReference type="PANTHER" id="PTHR47558:SF1">
    <property type="entry name" value="HISTONE DEACETYLASE HOS3"/>
    <property type="match status" value="1"/>
</dbReference>
<keyword evidence="3" id="KW-0378">Hydrolase</keyword>
<dbReference type="CDD" id="cd09998">
    <property type="entry name" value="HDAC_Hos3"/>
    <property type="match status" value="1"/>
</dbReference>
<dbReference type="GO" id="GO:0141221">
    <property type="term" value="F:histone deacetylase activity, hydrolytic mechanism"/>
    <property type="evidence" value="ECO:0007669"/>
    <property type="project" value="UniProtKB-EC"/>
</dbReference>
<dbReference type="Proteomes" id="UP001465976">
    <property type="component" value="Unassembled WGS sequence"/>
</dbReference>
<sequence>MTLPSRTAVFIQDACYKHKFIRSKDTSNIVERPERLKAVKLGLATVLARLEEVLPTRSSENSQSEPGADELTAALNRMKLDGTASSTFGGIPVVHSSASIPLLGNPAVKYIHGDIESDVYLEKLRSWAKESTEKIGRGESEIPEGLPQGDLYLCPESINAIEGALGTVCEAIDTIISEKSPTKPSSEHVTDDVSKAFVAVRPPGHHCGEDTPCGFCFVNNVAVGAAHAHLNHGINRVVIFDIDLHHGNGTQSIVWGINEETYRQTLEAEAGAPETKPGLKAYYGSIHDIMSFPCEDGKPELIQAASVSIHESHGQWIENIHLQAYEDETTFHQIYEKHYSKLIAKAEGFLDATGGPGDDVCGMDASEHEYSSMSRHGRKVPTSFFHRFTQDSCHFAEKYAKGRLVSVLEGGYSDRALISGTLAHLSGMVDVTEEIRTTMPEWWRLENLEKVEKMIKKKRNARPSSVGIATDAWLERTGEIFLSMDAAGAVAMATSARRAKAVVPTSTRVLRDRKARTAESTPATSPAKQANRPIDTGEDSSGLSSAPESETDSVEPVNVLTGELGGTELSKKLPRVILKLGPKPAV</sequence>
<dbReference type="EC" id="3.5.1.98" evidence="3"/>
<dbReference type="Gene3D" id="3.40.800.20">
    <property type="entry name" value="Histone deacetylase domain"/>
    <property type="match status" value="1"/>
</dbReference>
<dbReference type="PRINTS" id="PR01270">
    <property type="entry name" value="HDASUPER"/>
</dbReference>
<organism evidence="3 4">
    <name type="scientific">Marasmius crinis-equi</name>
    <dbReference type="NCBI Taxonomy" id="585013"/>
    <lineage>
        <taxon>Eukaryota</taxon>
        <taxon>Fungi</taxon>
        <taxon>Dikarya</taxon>
        <taxon>Basidiomycota</taxon>
        <taxon>Agaricomycotina</taxon>
        <taxon>Agaricomycetes</taxon>
        <taxon>Agaricomycetidae</taxon>
        <taxon>Agaricales</taxon>
        <taxon>Marasmiineae</taxon>
        <taxon>Marasmiaceae</taxon>
        <taxon>Marasmius</taxon>
    </lineage>
</organism>
<feature type="region of interest" description="Disordered" evidence="1">
    <location>
        <begin position="504"/>
        <end position="565"/>
    </location>
</feature>
<keyword evidence="4" id="KW-1185">Reference proteome</keyword>
<reference evidence="3 4" key="1">
    <citation type="submission" date="2024-02" db="EMBL/GenBank/DDBJ databases">
        <title>A draft genome for the cacao thread blight pathogen Marasmius crinis-equi.</title>
        <authorList>
            <person name="Cohen S.P."/>
            <person name="Baruah I.K."/>
            <person name="Amoako-Attah I."/>
            <person name="Bukari Y."/>
            <person name="Meinhardt L.W."/>
            <person name="Bailey B.A."/>
        </authorList>
    </citation>
    <scope>NUCLEOTIDE SEQUENCE [LARGE SCALE GENOMIC DNA]</scope>
    <source>
        <strain evidence="3 4">GH-76</strain>
    </source>
</reference>
<dbReference type="Pfam" id="PF00850">
    <property type="entry name" value="Hist_deacetyl"/>
    <property type="match status" value="1"/>
</dbReference>
<dbReference type="InterPro" id="IPR023696">
    <property type="entry name" value="Ureohydrolase_dom_sf"/>
</dbReference>
<dbReference type="EMBL" id="JBAHYK010001065">
    <property type="protein sequence ID" value="KAL0569713.1"/>
    <property type="molecule type" value="Genomic_DNA"/>
</dbReference>
<feature type="compositionally biased region" description="Polar residues" evidence="1">
    <location>
        <begin position="518"/>
        <end position="528"/>
    </location>
</feature>
<dbReference type="SUPFAM" id="SSF52768">
    <property type="entry name" value="Arginase/deacetylase"/>
    <property type="match status" value="1"/>
</dbReference>
<dbReference type="InterPro" id="IPR000286">
    <property type="entry name" value="HDACs"/>
</dbReference>
<dbReference type="InterPro" id="IPR053244">
    <property type="entry name" value="HDAC_HD_type_1"/>
</dbReference>
<protein>
    <submittedName>
        <fullName evidence="3">Histone deacetylase</fullName>
        <ecNumber evidence="3">3.5.1.98</ecNumber>
    </submittedName>
</protein>
<evidence type="ECO:0000259" key="2">
    <source>
        <dbReference type="Pfam" id="PF00850"/>
    </source>
</evidence>